<comment type="caution">
    <text evidence="3">The sequence shown here is derived from an EMBL/GenBank/DDBJ whole genome shotgun (WGS) entry which is preliminary data.</text>
</comment>
<dbReference type="Gene3D" id="3.90.1200.10">
    <property type="match status" value="1"/>
</dbReference>
<name>A0A9W4HNA4_PENOL</name>
<dbReference type="InterPro" id="IPR011009">
    <property type="entry name" value="Kinase-like_dom_sf"/>
</dbReference>
<dbReference type="InterPro" id="IPR002575">
    <property type="entry name" value="Aminoglycoside_PTrfase"/>
</dbReference>
<sequence>MEPKESDTQGLAWVEKPFSLEPEWTVELDLEAIEQTSKSIYPAAKAIQVFFLAQGALNKLYDVTIDNETFIMRVSRPDDPYYKTMSEVSTLDWISRTTSIPVPRVISYQASRENPIGFEWIAMTKMPGKPSKEAWRSLPCSAKERLVEEFAVHFACLFQNKLQGIGNIYGTKSTPDDSKLAEATFPTVVSSSATGHSVLTTTALPISHVSDSTPPVGDLKLPTEDSASSKGDSRLTKTTLSTVTPACLNESPLAQTQDSRQSPAVGRIVSMQFFWGSNLHRDVHRGPFGSSRDWITSRLSLSEKEWQSKLDNIPAAELGRSDAADLDDATRTLKIIQKLQALLPSIFPPTSNTPEPSIMVHDDLSGQNILVSDTGHLTAALDWECVSALPLWIACNFPAFLHGPPRNDKPDREQYDVEEGEPEDGEPCDFYWENLRDYETTLLRDVFIETMKRLQPEWVDVFNKSQRERDLELAIQLCENEFFARDILAWVDDLAAGVENPRSLSDRMTLPRGEDTGVDNSCLRH</sequence>
<feature type="compositionally biased region" description="Basic and acidic residues" evidence="1">
    <location>
        <begin position="405"/>
        <end position="415"/>
    </location>
</feature>
<evidence type="ECO:0000256" key="1">
    <source>
        <dbReference type="SAM" id="MobiDB-lite"/>
    </source>
</evidence>
<feature type="region of interest" description="Disordered" evidence="1">
    <location>
        <begin position="405"/>
        <end position="428"/>
    </location>
</feature>
<dbReference type="AlphaFoldDB" id="A0A9W4HNA4"/>
<dbReference type="Proteomes" id="UP001153618">
    <property type="component" value="Unassembled WGS sequence"/>
</dbReference>
<protein>
    <recommendedName>
        <fullName evidence="2">Aminoglycoside phosphotransferase domain-containing protein</fullName>
    </recommendedName>
</protein>
<dbReference type="PANTHER" id="PTHR21310">
    <property type="entry name" value="AMINOGLYCOSIDE PHOSPHOTRANSFERASE-RELATED-RELATED"/>
    <property type="match status" value="1"/>
</dbReference>
<dbReference type="Pfam" id="PF01636">
    <property type="entry name" value="APH"/>
    <property type="match status" value="2"/>
</dbReference>
<dbReference type="OrthoDB" id="428260at2759"/>
<dbReference type="PANTHER" id="PTHR21310:SF13">
    <property type="entry name" value="AMINOGLYCOSIDE PHOSPHOTRANSFERASE DOMAIN-CONTAINING PROTEIN"/>
    <property type="match status" value="1"/>
</dbReference>
<gene>
    <name evidence="3" type="ORF">POLS_LOCUS4598</name>
</gene>
<evidence type="ECO:0000259" key="2">
    <source>
        <dbReference type="Pfam" id="PF01636"/>
    </source>
</evidence>
<feature type="domain" description="Aminoglycoside phosphotransferase" evidence="2">
    <location>
        <begin position="52"/>
        <end position="151"/>
    </location>
</feature>
<feature type="compositionally biased region" description="Polar residues" evidence="1">
    <location>
        <begin position="225"/>
        <end position="236"/>
    </location>
</feature>
<evidence type="ECO:0000313" key="4">
    <source>
        <dbReference type="Proteomes" id="UP001153618"/>
    </source>
</evidence>
<accession>A0A9W4HNA4</accession>
<reference evidence="3" key="1">
    <citation type="submission" date="2021-07" db="EMBL/GenBank/DDBJ databases">
        <authorList>
            <person name="Branca A.L. A."/>
        </authorList>
    </citation>
    <scope>NUCLEOTIDE SEQUENCE</scope>
</reference>
<dbReference type="InterPro" id="IPR051678">
    <property type="entry name" value="AGP_Transferase"/>
</dbReference>
<feature type="domain" description="Aminoglycoside phosphotransferase" evidence="2">
    <location>
        <begin position="310"/>
        <end position="387"/>
    </location>
</feature>
<feature type="region of interest" description="Disordered" evidence="1">
    <location>
        <begin position="207"/>
        <end position="236"/>
    </location>
</feature>
<feature type="region of interest" description="Disordered" evidence="1">
    <location>
        <begin position="504"/>
        <end position="525"/>
    </location>
</feature>
<organism evidence="3 4">
    <name type="scientific">Penicillium olsonii</name>
    <dbReference type="NCBI Taxonomy" id="99116"/>
    <lineage>
        <taxon>Eukaryota</taxon>
        <taxon>Fungi</taxon>
        <taxon>Dikarya</taxon>
        <taxon>Ascomycota</taxon>
        <taxon>Pezizomycotina</taxon>
        <taxon>Eurotiomycetes</taxon>
        <taxon>Eurotiomycetidae</taxon>
        <taxon>Eurotiales</taxon>
        <taxon>Aspergillaceae</taxon>
        <taxon>Penicillium</taxon>
    </lineage>
</organism>
<evidence type="ECO:0000313" key="3">
    <source>
        <dbReference type="EMBL" id="CAG8098214.1"/>
    </source>
</evidence>
<dbReference type="SUPFAM" id="SSF56112">
    <property type="entry name" value="Protein kinase-like (PK-like)"/>
    <property type="match status" value="1"/>
</dbReference>
<proteinExistence type="predicted"/>
<dbReference type="EMBL" id="CAJVOS010000023">
    <property type="protein sequence ID" value="CAG8098214.1"/>
    <property type="molecule type" value="Genomic_DNA"/>
</dbReference>
<feature type="compositionally biased region" description="Acidic residues" evidence="1">
    <location>
        <begin position="416"/>
        <end position="427"/>
    </location>
</feature>
<keyword evidence="4" id="KW-1185">Reference proteome</keyword>